<keyword evidence="6" id="KW-1185">Reference proteome</keyword>
<comment type="similarity">
    <text evidence="1 4">Belongs to the CKS family.</text>
</comment>
<evidence type="ECO:0000313" key="6">
    <source>
        <dbReference type="Proteomes" id="UP000008312"/>
    </source>
</evidence>
<dbReference type="InParanoid" id="D8M6S2"/>
<dbReference type="RefSeq" id="XP_012897538.1">
    <property type="nucleotide sequence ID" value="XM_013042084.1"/>
</dbReference>
<dbReference type="InterPro" id="IPR036858">
    <property type="entry name" value="Cyclin-dep_kinase_reg-sub_sf"/>
</dbReference>
<organism evidence="5">
    <name type="scientific">Blastocystis hominis</name>
    <dbReference type="NCBI Taxonomy" id="12968"/>
    <lineage>
        <taxon>Eukaryota</taxon>
        <taxon>Sar</taxon>
        <taxon>Stramenopiles</taxon>
        <taxon>Bigyra</taxon>
        <taxon>Opalozoa</taxon>
        <taxon>Opalinata</taxon>
        <taxon>Blastocystidae</taxon>
        <taxon>Blastocystis</taxon>
    </lineage>
</organism>
<evidence type="ECO:0000256" key="3">
    <source>
        <dbReference type="ARBA" id="ARBA00023306"/>
    </source>
</evidence>
<accession>D8M6S2</accession>
<dbReference type="Proteomes" id="UP000008312">
    <property type="component" value="Unassembled WGS sequence"/>
</dbReference>
<gene>
    <name evidence="5" type="ORF">GSBLH_T00003360001</name>
</gene>
<name>D8M6S2_BLAHO</name>
<dbReference type="EMBL" id="FN668661">
    <property type="protein sequence ID" value="CBK23490.2"/>
    <property type="molecule type" value="Genomic_DNA"/>
</dbReference>
<keyword evidence="3 4" id="KW-0131">Cell cycle</keyword>
<dbReference type="SUPFAM" id="SSF55637">
    <property type="entry name" value="Cell cycle regulatory proteins"/>
    <property type="match status" value="1"/>
</dbReference>
<evidence type="ECO:0000313" key="5">
    <source>
        <dbReference type="EMBL" id="CBK23490.2"/>
    </source>
</evidence>
<evidence type="ECO:0000256" key="4">
    <source>
        <dbReference type="RuleBase" id="RU311113"/>
    </source>
</evidence>
<protein>
    <recommendedName>
        <fullName evidence="4">Cyclin-dependent kinases regulatory subunit</fullName>
    </recommendedName>
</protein>
<dbReference type="GO" id="GO:0051301">
    <property type="term" value="P:cell division"/>
    <property type="evidence" value="ECO:0007669"/>
    <property type="project" value="UniProtKB-UniRule"/>
</dbReference>
<dbReference type="Pfam" id="PF01111">
    <property type="entry name" value="CKS"/>
    <property type="match status" value="1"/>
</dbReference>
<evidence type="ECO:0000256" key="1">
    <source>
        <dbReference type="ARBA" id="ARBA00007782"/>
    </source>
</evidence>
<dbReference type="AlphaFoldDB" id="D8M6S2"/>
<dbReference type="OMA" id="MHEPEPH"/>
<evidence type="ECO:0000256" key="2">
    <source>
        <dbReference type="ARBA" id="ARBA00022618"/>
    </source>
</evidence>
<proteinExistence type="inferred from homology"/>
<dbReference type="OrthoDB" id="440676at2759"/>
<sequence>MSQIVYQYGKPFNDEEYEYRQVIIKKEAVGLIPKGKLMSEREWRSLGIQMSLGWEHYLEYKPESNVLLFRRPLGTDGTTGLVNVEKANMLKRQFRKEYGLED</sequence>
<reference evidence="5" key="1">
    <citation type="submission" date="2010-02" db="EMBL/GenBank/DDBJ databases">
        <title>Sequencing and annotation of the Blastocystis hominis genome.</title>
        <authorList>
            <person name="Wincker P."/>
        </authorList>
    </citation>
    <scope>NUCLEOTIDE SEQUENCE</scope>
    <source>
        <strain evidence="5">Singapore isolate B</strain>
    </source>
</reference>
<dbReference type="GeneID" id="24920463"/>
<dbReference type="PRINTS" id="PR00296">
    <property type="entry name" value="CYCLINKINASE"/>
</dbReference>
<comment type="function">
    <text evidence="4">Binds to the catalytic subunit of the cyclin dependent kinases and is essential for their biological function.</text>
</comment>
<dbReference type="SMART" id="SM01084">
    <property type="entry name" value="CKS"/>
    <property type="match status" value="1"/>
</dbReference>
<dbReference type="Gene3D" id="3.30.170.10">
    <property type="entry name" value="Cyclin-dependent kinase, regulatory subunit"/>
    <property type="match status" value="1"/>
</dbReference>
<keyword evidence="2 4" id="KW-0132">Cell division</keyword>
<dbReference type="PANTHER" id="PTHR23415">
    <property type="entry name" value="CYCLIN-DEPENDENT KINASES REGULATORY SUBUNIT/60S RIBOSOME SUBUNIT BIOGENESIS PROTEIN NIP7"/>
    <property type="match status" value="1"/>
</dbReference>
<dbReference type="InterPro" id="IPR000789">
    <property type="entry name" value="Cyclin-dep_kinase_reg-sub"/>
</dbReference>
<dbReference type="GO" id="GO:0016538">
    <property type="term" value="F:cyclin-dependent protein serine/threonine kinase regulator activity"/>
    <property type="evidence" value="ECO:0007669"/>
    <property type="project" value="InterPro"/>
</dbReference>